<comment type="subcellular location">
    <subcellularLocation>
        <location evidence="1">Secreted</location>
    </subcellularLocation>
</comment>
<dbReference type="PROSITE" id="PS00330">
    <property type="entry name" value="HEMOLYSIN_CALCIUM"/>
    <property type="match status" value="18"/>
</dbReference>
<proteinExistence type="predicted"/>
<sequence length="2634" mass="259848">MAIVTGTSDNDILTGTGDPDELYGLAGNDTLNGGNGDDYLVGGAGADILTGGGGIDTVSYATSSSAVSINLDAGTGSGGDAEGDSLIGVERVIGSANDDVLVSITGSRVLIGGTGNDVYFLGTQSTTVIEDAGGGDDEIIVNRTFSIAEYTHIERLTYTGTAGASLWGNEGDNIITGGSGNDNLWGNGGNDVLLGGNGDDRLYAGSGTDVLDGGAGQDLVSYVNASAVTINTKTGVHAGDAAGDVFYDIETFAGSNQDDIFISGDAADSFNGLGGFDTVDYSGSWSGVNVDLVNGTGTGGDAEGDSYSRIDQVIGSQYDDVLSAPGRNNNNDEPDIVLAGGMGDDVYIVSDSGVSVVEQAGEGNDEILTSSHYAMDPSADVERLTYIGTGNTSLSGSNSSNTITGGAGSDQISGGGGDDLLIGLDGNDGLHGDDGNDHLEAGAGDDRLVGGSGADILDGGDGFDRVDYDGAYAVTINFLTGLHSGAAVGDTLISIEAIMGSRGADTVISGGEAVFFDGGSGVDTVDYSSSSSAVVVTLGSEGHTTIGAGGDAEGDQYLDVERVIGSDLDDTLSSSVAGHTLAGGGGDDTYIVNGSTNVAIVEEGDAGTDEVRVVASYTLGANLENLTHVGTGNVTLTGNEANNVIVSGVGNQNLLGGAGDDELRAGAGDDVLTGGAGADLLDGGAGFDYARYLGSTAVRIDLKTGLHTGEAENDTFVSIEGFIGSSFADTFVSGAEMVSFDGSAGVDTVDYSSSMAAVTVSLGAAGVTTTGVGGDAQGDQLVNIETVIGSAFNDTLSSAIAGHSLMGGAGNDVYIIGASTVTVTEAANGGVDEVRTSTGPYTLGQNLENLTYTGTANVTLTGNDLNNIITSGDGNQILVGGAGDDQLIGGNGNDTLRGDAGNDTLLGGADNDILIGGAGADTLNGGAGFDNASYAGAAAVAINLKTSVHTGEAANDTFVGIEGYIGSSFADTFVSGAEMVVFDGAAGVDTVDYSSSMAAVTVSLGAAGVTTTGVGGDAQGDQLVNIETVIGSAFNDTLSSAIAGHSLMGGAGNDVYIIGASTVTVTEAANGGVDEVRTSTGPYTLGQNLENLTYTGTANVTLTGNDLNNIITSGDGNQILVGGAGDDQLIGGNGNDTLRGDAGNDTLLGGADNDILTGGAGADTLNGGAGFDYASYAGSSAVTINLKTGVHTGEAANDTFVGIEGYIGSTAADSFVSGSEVALFDGDGGVDTVDYSSSSAAVTVSLGAAGVTTTGVGGDAQGDQYLDIERVVGSAFNDTLSSAVSGHTLVGGAGNDIYVVGHAGVTVTEATDAGTDEVRTTLATYTLGANLENLTYTGGTTATLTGNSANNVISGGGGNQTMSGGAGDDQLLGGAGDDILIGGVGGDALDGGAGFDYASYAGSSAVTINLKTGVHTGEAANDTFVGIEGYIGSTAADSFVSGSEVALFDGDGGLDTVDYSSSTAAVTVSLGAAGVTTTGAGGDAQGDRYLDIERVVGSAFNDTLSSAVSGHTLVGGAGNDIYVVGHAGVTVTEATDAGTDEVRTTLVTYTLGANLENLTYTGAVNFQGNGNNLSNIITSQGGADTLYGYEGNDTFIGGAGVDSIFGGGGSDTSSYFNSNAAVFVDLQALTAIGGHAQGDVLNSIENLVGSAFNDSLVGDSGSNRLSGLNGTDIINGNGGNDWIDGGAGADIIDGGAGIDTLSYSASSAAVTIDLATDVHTGGDAQGDQISLVEIIEGSSFADTFVGESGFTLRGGLGDDTYVIDMDNVVIGENLNEGNDTVRVSVASYTLQDHIENVVFTGVGSFSIVGNAADNLLWGGGAADSLSGGAGNDTLVGGAGGDTLNGGVGIDTADYSGSFAAISIDLANGTGSGGDAEGDTFSGIEKLIGTTFDDVFVSGAAGNHFVGGSGNDIYLVNHADVIVEELASQGEDEIRTTLSTYSIAGNAAIERLRYTGASDSSLTGNAGANVLIGGSGNDVLIGGAGADQVIGGAGSDSASYANAAAAVTLNFVTGIHTGDAAGDVFDGIEAFIGSNLNDTFFLSAGAERVNGGAGSDIANYSLSSSAVAIDLTANIHSGGFAEGDDLSGVERVVGTSFGDTLASATSGHVLTGGAGDDIYVISGSGVSIVESAGGGADEIRTSVANYSMAGFSNVEKLTYTGTSNAVLTGNAGNNTIVGGLGNDRLVGGAGADLLIGGAGVDTASYANAASAVTINLHSGTHLGDAAGDVFDSIEGYLGSAFEDTFVGNSTGNTFNGGSGVDTIDYSSSTEGVNVNLTTNSHSGGHASGDSLVSIERVVGTAFDDIIASATAGHMLEGGAGDDTYLIGDHGVIVNEADASGLDTIITSVASYSIAGTTGIERLTYNGSAAANLVGNSGDNVLTSGAGNDVLEGGGGDDELRGSVGDDTYVYSRGDGNDRIIEDPAAGATDQLIFQDISSTEVQVQRLGSDLRLQIPESYVGVGDSGSIVIVGAFAEGDHAGIDTIVFADGVIWSTSDIQALVLNATSTEGDDLIEGFSGADVIDGKAGADVILGADGNDVIDGGLGDDIISTGSGNDTIVFRPDFGVDTVSDFQAGAASDDVIEFAGGLFTDFEAVLASATEVGSDTIISYDAHNSITLKDVALSSLHQDDFRFVA</sequence>
<dbReference type="InterPro" id="IPR050557">
    <property type="entry name" value="RTX_toxin/Mannuronan_C5-epim"/>
</dbReference>
<feature type="domain" description="Haemolysin-type calcium binding-related" evidence="3">
    <location>
        <begin position="2461"/>
        <end position="2494"/>
    </location>
</feature>
<dbReference type="PANTHER" id="PTHR38340">
    <property type="entry name" value="S-LAYER PROTEIN"/>
    <property type="match status" value="1"/>
</dbReference>
<gene>
    <name evidence="4" type="ORF">J2045_004609</name>
</gene>
<dbReference type="Gene3D" id="2.150.10.10">
    <property type="entry name" value="Serralysin-like metalloprotease, C-terminal"/>
    <property type="match status" value="20"/>
</dbReference>
<evidence type="ECO:0000313" key="5">
    <source>
        <dbReference type="Proteomes" id="UP001238496"/>
    </source>
</evidence>
<name>A0ABU0GDX5_9HYPH</name>
<dbReference type="Proteomes" id="UP001238496">
    <property type="component" value="Unassembled WGS sequence"/>
</dbReference>
<accession>A0ABU0GDX5</accession>
<dbReference type="RefSeq" id="WP_307377645.1">
    <property type="nucleotide sequence ID" value="NZ_JAUSUW010000024.1"/>
</dbReference>
<keyword evidence="2" id="KW-0964">Secreted</keyword>
<dbReference type="Pfam" id="PF06594">
    <property type="entry name" value="HCBP_related"/>
    <property type="match status" value="1"/>
</dbReference>
<dbReference type="InterPro" id="IPR001343">
    <property type="entry name" value="Hemolysn_Ca-bd"/>
</dbReference>
<reference evidence="4 5" key="1">
    <citation type="submission" date="2023-07" db="EMBL/GenBank/DDBJ databases">
        <title>Genomic Encyclopedia of Type Strains, Phase IV (KMG-IV): sequencing the most valuable type-strain genomes for metagenomic binning, comparative biology and taxonomic classification.</title>
        <authorList>
            <person name="Goeker M."/>
        </authorList>
    </citation>
    <scope>NUCLEOTIDE SEQUENCE [LARGE SCALE GENOMIC DNA]</scope>
    <source>
        <strain evidence="4 5">DSM 1111</strain>
    </source>
</reference>
<evidence type="ECO:0000256" key="1">
    <source>
        <dbReference type="ARBA" id="ARBA00004613"/>
    </source>
</evidence>
<dbReference type="SUPFAM" id="SSF51120">
    <property type="entry name" value="beta-Roll"/>
    <property type="match status" value="17"/>
</dbReference>
<evidence type="ECO:0000313" key="4">
    <source>
        <dbReference type="EMBL" id="MDQ0423557.1"/>
    </source>
</evidence>
<dbReference type="EMBL" id="JAUSUW010000024">
    <property type="protein sequence ID" value="MDQ0423557.1"/>
    <property type="molecule type" value="Genomic_DNA"/>
</dbReference>
<dbReference type="InterPro" id="IPR018511">
    <property type="entry name" value="Hemolysin-typ_Ca-bd_CS"/>
</dbReference>
<dbReference type="PANTHER" id="PTHR38340:SF1">
    <property type="entry name" value="S-LAYER PROTEIN"/>
    <property type="match status" value="1"/>
</dbReference>
<dbReference type="PRINTS" id="PR00313">
    <property type="entry name" value="CABNDNGRPT"/>
</dbReference>
<dbReference type="InterPro" id="IPR011049">
    <property type="entry name" value="Serralysin-like_metalloprot_C"/>
</dbReference>
<dbReference type="Pfam" id="PF00353">
    <property type="entry name" value="HemolysinCabind"/>
    <property type="match status" value="23"/>
</dbReference>
<dbReference type="InterPro" id="IPR010566">
    <property type="entry name" value="Haemolys_ca-bd"/>
</dbReference>
<comment type="caution">
    <text evidence="4">The sequence shown here is derived from an EMBL/GenBank/DDBJ whole genome shotgun (WGS) entry which is preliminary data.</text>
</comment>
<evidence type="ECO:0000259" key="3">
    <source>
        <dbReference type="Pfam" id="PF06594"/>
    </source>
</evidence>
<keyword evidence="5" id="KW-1185">Reference proteome</keyword>
<protein>
    <submittedName>
        <fullName evidence="4">Ca2+-binding RTX toxin-like protein</fullName>
    </submittedName>
</protein>
<evidence type="ECO:0000256" key="2">
    <source>
        <dbReference type="ARBA" id="ARBA00022525"/>
    </source>
</evidence>
<organism evidence="4 5">
    <name type="scientific">Peteryoungia aggregata LMG 23059</name>
    <dbReference type="NCBI Taxonomy" id="1368425"/>
    <lineage>
        <taxon>Bacteria</taxon>
        <taxon>Pseudomonadati</taxon>
        <taxon>Pseudomonadota</taxon>
        <taxon>Alphaproteobacteria</taxon>
        <taxon>Hyphomicrobiales</taxon>
        <taxon>Rhizobiaceae</taxon>
        <taxon>Peteryoungia</taxon>
    </lineage>
</organism>